<proteinExistence type="predicted"/>
<evidence type="ECO:0000313" key="8">
    <source>
        <dbReference type="Proteomes" id="UP000186851"/>
    </source>
</evidence>
<keyword evidence="3" id="KW-0479">Metal-binding</keyword>
<keyword evidence="5" id="KW-0411">Iron-sulfur</keyword>
<dbReference type="GO" id="GO:0046872">
    <property type="term" value="F:metal ion binding"/>
    <property type="evidence" value="ECO:0007669"/>
    <property type="project" value="UniProtKB-KW"/>
</dbReference>
<dbReference type="Proteomes" id="UP000186851">
    <property type="component" value="Chromosome"/>
</dbReference>
<sequence length="129" mass="14505">MHKKILLINPPSPEFNMGLFPPLNLATIATYIPAEYEVEIIDCNLQNIHCNTDIACITANTYSIRRANTLCKKFRRLGIPVLFGGSHPSILPEESIKYADSIVIGDGEPVMPELLKDFEEGKLKKFYQP</sequence>
<keyword evidence="4" id="KW-0408">Iron</keyword>
<dbReference type="KEGG" id="oyw:OdinLCB4_007315"/>
<reference evidence="7" key="2">
    <citation type="journal article" date="2022" name="Nat. Microbiol.">
        <title>A closed Candidatus Odinarchaeum chromosome exposes Asgard archaeal viruses.</title>
        <authorList>
            <person name="Tamarit D."/>
            <person name="Caceres E.F."/>
            <person name="Krupovic M."/>
            <person name="Nijland R."/>
            <person name="Eme L."/>
            <person name="Robinson N.P."/>
            <person name="Ettema T.J.G."/>
        </authorList>
    </citation>
    <scope>NUCLEOTIDE SEQUENCE</scope>
    <source>
        <strain evidence="7">LCB_4</strain>
    </source>
</reference>
<dbReference type="AlphaFoldDB" id="A0AAF0D223"/>
<dbReference type="PANTHER" id="PTHR43409:SF7">
    <property type="entry name" value="BLL1977 PROTEIN"/>
    <property type="match status" value="1"/>
</dbReference>
<evidence type="ECO:0000313" key="7">
    <source>
        <dbReference type="EMBL" id="WEU40267.1"/>
    </source>
</evidence>
<evidence type="ECO:0000256" key="1">
    <source>
        <dbReference type="ARBA" id="ARBA00001966"/>
    </source>
</evidence>
<reference evidence="7" key="1">
    <citation type="journal article" date="2017" name="Nature">
        <title>Asgard archaea illuminate the origin of eukaryotic cellular complexity.</title>
        <authorList>
            <person name="Zaremba-Niedzwiedzka K."/>
            <person name="Caceres E.F."/>
            <person name="Saw J.H."/>
            <person name="Backstrom D."/>
            <person name="Juzokaite L."/>
            <person name="Vancaester E."/>
            <person name="Seitz K.W."/>
            <person name="Anantharaman K."/>
            <person name="Starnawski P."/>
            <person name="Kjeldsen K.U."/>
            <person name="Scott M.B."/>
            <person name="Nunoura T."/>
            <person name="Banfield J.F."/>
            <person name="Schramm A."/>
            <person name="Baker B.J."/>
            <person name="Spang A."/>
            <person name="Ettema T.J.G."/>
        </authorList>
    </citation>
    <scope>NUCLEOTIDE SEQUENCE</scope>
    <source>
        <strain evidence="7">LCB_4</strain>
    </source>
</reference>
<dbReference type="InterPro" id="IPR051198">
    <property type="entry name" value="BchE-like"/>
</dbReference>
<dbReference type="GO" id="GO:0005829">
    <property type="term" value="C:cytosol"/>
    <property type="evidence" value="ECO:0007669"/>
    <property type="project" value="TreeGrafter"/>
</dbReference>
<feature type="domain" description="B12-binding" evidence="6">
    <location>
        <begin position="20"/>
        <end position="114"/>
    </location>
</feature>
<dbReference type="InterPro" id="IPR006158">
    <property type="entry name" value="Cobalamin-bd"/>
</dbReference>
<name>A0AAF0D223_ODILC</name>
<dbReference type="PANTHER" id="PTHR43409">
    <property type="entry name" value="ANAEROBIC MAGNESIUM-PROTOPORPHYRIN IX MONOMETHYL ESTER CYCLASE-RELATED"/>
    <property type="match status" value="1"/>
</dbReference>
<evidence type="ECO:0000259" key="6">
    <source>
        <dbReference type="Pfam" id="PF02310"/>
    </source>
</evidence>
<organism evidence="7 8">
    <name type="scientific">Odinarchaeota yellowstonii (strain LCB_4)</name>
    <dbReference type="NCBI Taxonomy" id="1841599"/>
    <lineage>
        <taxon>Archaea</taxon>
        <taxon>Promethearchaeati</taxon>
        <taxon>Candidatus Odinarchaeota</taxon>
        <taxon>Candidatus Odinarchaeia</taxon>
        <taxon>Candidatus Odinarchaeales</taxon>
        <taxon>Candidatus Odinarchaeaceae</taxon>
        <taxon>Candidatus Odinarchaeum</taxon>
    </lineage>
</organism>
<dbReference type="GO" id="GO:0051536">
    <property type="term" value="F:iron-sulfur cluster binding"/>
    <property type="evidence" value="ECO:0007669"/>
    <property type="project" value="UniProtKB-KW"/>
</dbReference>
<evidence type="ECO:0000256" key="3">
    <source>
        <dbReference type="ARBA" id="ARBA00022723"/>
    </source>
</evidence>
<dbReference type="GO" id="GO:0031419">
    <property type="term" value="F:cobalamin binding"/>
    <property type="evidence" value="ECO:0007669"/>
    <property type="project" value="InterPro"/>
</dbReference>
<evidence type="ECO:0000256" key="2">
    <source>
        <dbReference type="ARBA" id="ARBA00022691"/>
    </source>
</evidence>
<dbReference type="Pfam" id="PF02310">
    <property type="entry name" value="B12-binding"/>
    <property type="match status" value="1"/>
</dbReference>
<evidence type="ECO:0000256" key="5">
    <source>
        <dbReference type="ARBA" id="ARBA00023014"/>
    </source>
</evidence>
<dbReference type="Gene3D" id="3.40.50.280">
    <property type="entry name" value="Cobalamin-binding domain"/>
    <property type="match status" value="1"/>
</dbReference>
<evidence type="ECO:0000256" key="4">
    <source>
        <dbReference type="ARBA" id="ARBA00023004"/>
    </source>
</evidence>
<accession>A0AAF0D223</accession>
<gene>
    <name evidence="7" type="ORF">OdinLCB4_007315</name>
</gene>
<comment type="cofactor">
    <cofactor evidence="1">
        <name>[4Fe-4S] cluster</name>
        <dbReference type="ChEBI" id="CHEBI:49883"/>
    </cofactor>
</comment>
<dbReference type="EMBL" id="CP091871">
    <property type="protein sequence ID" value="WEU40267.1"/>
    <property type="molecule type" value="Genomic_DNA"/>
</dbReference>
<keyword evidence="2" id="KW-0949">S-adenosyl-L-methionine</keyword>
<protein>
    <submittedName>
        <fullName evidence="7">Cobalamin-dependent protein</fullName>
    </submittedName>
</protein>